<accession>A0A6S7AAR8</accession>
<keyword evidence="1" id="KW-0732">Signal</keyword>
<feature type="signal peptide" evidence="1">
    <location>
        <begin position="1"/>
        <end position="33"/>
    </location>
</feature>
<feature type="chain" id="PRO_5028834893" description="Porin" evidence="1">
    <location>
        <begin position="34"/>
        <end position="422"/>
    </location>
</feature>
<dbReference type="EMBL" id="CADIJQ010000006">
    <property type="protein sequence ID" value="CAB3721297.1"/>
    <property type="molecule type" value="Genomic_DNA"/>
</dbReference>
<gene>
    <name evidence="2" type="ORF">LMG3441_03846</name>
</gene>
<dbReference type="Proteomes" id="UP000494269">
    <property type="component" value="Unassembled WGS sequence"/>
</dbReference>
<sequence>MIESGRCLAMGKRIGLSVCHGLVAALVMHGVFAQEVSAQDASAQDASAQEVYAQEVPAQGGPDIFKTEIFLTPYSQLGEDAGTYPQLNGRFLLMTGYTGFFGIKDDNGQIPRSHWSSVQPTAEAALVMQLTQRFSIRTKATLNSSNNETKDNAFSDLGVNLDNLFAAYTADRYALYGGKMDLGFGDAWHVIDGLYSGFNENSEFRGSIGLGGRYTLATGGNGTHSVAAVLFKRDDTALNQRFSLDDGFIRQDQPPAFSDQLKSFILSYDFRDLPGLERWSGGVDAGRLHVDPGMGESANTVSARLRYDAPLANAWALSWFNEATFSSAFRGAPVRNGNGVTSVSLSRDRWQLTATAAARKLSGSDGRLAPYGLQNDWDWALSGAVTYVTPVGFIVQAGVTHQRDQAIRINQGVFRIAYQAGF</sequence>
<evidence type="ECO:0008006" key="4">
    <source>
        <dbReference type="Google" id="ProtNLM"/>
    </source>
</evidence>
<protein>
    <recommendedName>
        <fullName evidence="4">Porin</fullName>
    </recommendedName>
</protein>
<dbReference type="AlphaFoldDB" id="A0A6S7AAR8"/>
<evidence type="ECO:0000313" key="3">
    <source>
        <dbReference type="Proteomes" id="UP000494269"/>
    </source>
</evidence>
<proteinExistence type="predicted"/>
<evidence type="ECO:0000256" key="1">
    <source>
        <dbReference type="SAM" id="SignalP"/>
    </source>
</evidence>
<organism evidence="2 3">
    <name type="scientific">Achromobacter kerstersii</name>
    <dbReference type="NCBI Taxonomy" id="1353890"/>
    <lineage>
        <taxon>Bacteria</taxon>
        <taxon>Pseudomonadati</taxon>
        <taxon>Pseudomonadota</taxon>
        <taxon>Betaproteobacteria</taxon>
        <taxon>Burkholderiales</taxon>
        <taxon>Alcaligenaceae</taxon>
        <taxon>Achromobacter</taxon>
    </lineage>
</organism>
<name>A0A6S7AAR8_9BURK</name>
<evidence type="ECO:0000313" key="2">
    <source>
        <dbReference type="EMBL" id="CAB3721297.1"/>
    </source>
</evidence>
<reference evidence="2 3" key="1">
    <citation type="submission" date="2020-04" db="EMBL/GenBank/DDBJ databases">
        <authorList>
            <person name="De Canck E."/>
        </authorList>
    </citation>
    <scope>NUCLEOTIDE SEQUENCE [LARGE SCALE GENOMIC DNA]</scope>
    <source>
        <strain evidence="2 3">LMG 3441</strain>
    </source>
</reference>
<keyword evidence="3" id="KW-1185">Reference proteome</keyword>